<gene>
    <name evidence="1" type="ORF">TNIN_68761</name>
</gene>
<keyword evidence="2" id="KW-1185">Reference proteome</keyword>
<protein>
    <submittedName>
        <fullName evidence="1">Uncharacterized protein</fullName>
    </submittedName>
</protein>
<proteinExistence type="predicted"/>
<dbReference type="OrthoDB" id="10455896at2759"/>
<dbReference type="Proteomes" id="UP000886998">
    <property type="component" value="Unassembled WGS sequence"/>
</dbReference>
<evidence type="ECO:0000313" key="1">
    <source>
        <dbReference type="EMBL" id="GFY67746.1"/>
    </source>
</evidence>
<name>A0A8X7CI19_9ARAC</name>
<dbReference type="EMBL" id="BMAV01016722">
    <property type="protein sequence ID" value="GFY67746.1"/>
    <property type="molecule type" value="Genomic_DNA"/>
</dbReference>
<comment type="caution">
    <text evidence="1">The sequence shown here is derived from an EMBL/GenBank/DDBJ whole genome shotgun (WGS) entry which is preliminary data.</text>
</comment>
<accession>A0A8X7CI19</accession>
<organism evidence="1 2">
    <name type="scientific">Trichonephila inaurata madagascariensis</name>
    <dbReference type="NCBI Taxonomy" id="2747483"/>
    <lineage>
        <taxon>Eukaryota</taxon>
        <taxon>Metazoa</taxon>
        <taxon>Ecdysozoa</taxon>
        <taxon>Arthropoda</taxon>
        <taxon>Chelicerata</taxon>
        <taxon>Arachnida</taxon>
        <taxon>Araneae</taxon>
        <taxon>Araneomorphae</taxon>
        <taxon>Entelegynae</taxon>
        <taxon>Araneoidea</taxon>
        <taxon>Nephilidae</taxon>
        <taxon>Trichonephila</taxon>
        <taxon>Trichonephila inaurata</taxon>
    </lineage>
</organism>
<sequence length="153" mass="17597">MNIIEERIESSKVSGQVAERERRAEVDFELEKLKLQLEAQKVEFRMIHNLLRECEKNRRILELKTRLIKDLTGVEENSRSPDPTGLQGNHAKMQKFEENRKYLIGELTGLTPCPVQDCLHNTTVKTLRKRLAAGSVSKTAVLNLNNEKSEIKD</sequence>
<dbReference type="AlphaFoldDB" id="A0A8X7CI19"/>
<reference evidence="1" key="1">
    <citation type="submission" date="2020-08" db="EMBL/GenBank/DDBJ databases">
        <title>Multicomponent nature underlies the extraordinary mechanical properties of spider dragline silk.</title>
        <authorList>
            <person name="Kono N."/>
            <person name="Nakamura H."/>
            <person name="Mori M."/>
            <person name="Yoshida Y."/>
            <person name="Ohtoshi R."/>
            <person name="Malay A.D."/>
            <person name="Moran D.A.P."/>
            <person name="Tomita M."/>
            <person name="Numata K."/>
            <person name="Arakawa K."/>
        </authorList>
    </citation>
    <scope>NUCLEOTIDE SEQUENCE</scope>
</reference>
<evidence type="ECO:0000313" key="2">
    <source>
        <dbReference type="Proteomes" id="UP000886998"/>
    </source>
</evidence>